<reference evidence="10" key="1">
    <citation type="submission" date="2021-12" db="EMBL/GenBank/DDBJ databases">
        <title>Curvularia clavata genome.</title>
        <authorList>
            <person name="Cao Y."/>
        </authorList>
    </citation>
    <scope>NUCLEOTIDE SEQUENCE</scope>
    <source>
        <strain evidence="10">Yc1106</strain>
    </source>
</reference>
<dbReference type="PANTHER" id="PTHR35395:SF1">
    <property type="entry name" value="DUF6536 DOMAIN-CONTAINING PROTEIN"/>
    <property type="match status" value="1"/>
</dbReference>
<keyword evidence="7" id="KW-0472">Membrane</keyword>
<dbReference type="InterPro" id="IPR018202">
    <property type="entry name" value="Ser_caboxypep_ser_AS"/>
</dbReference>
<dbReference type="PRINTS" id="PR00724">
    <property type="entry name" value="CRBOXYPTASEC"/>
</dbReference>
<feature type="transmembrane region" description="Helical" evidence="7">
    <location>
        <begin position="1139"/>
        <end position="1158"/>
    </location>
</feature>
<dbReference type="InterPro" id="IPR001563">
    <property type="entry name" value="Peptidase_S10"/>
</dbReference>
<evidence type="ECO:0000256" key="2">
    <source>
        <dbReference type="ARBA" id="ARBA00022645"/>
    </source>
</evidence>
<keyword evidence="7" id="KW-1133">Transmembrane helix</keyword>
<keyword evidence="7" id="KW-0812">Transmembrane</keyword>
<dbReference type="PANTHER" id="PTHR35395">
    <property type="entry name" value="DUF6536 DOMAIN-CONTAINING PROTEIN"/>
    <property type="match status" value="1"/>
</dbReference>
<evidence type="ECO:0000313" key="10">
    <source>
        <dbReference type="EMBL" id="USP79562.1"/>
    </source>
</evidence>
<name>A0A9Q8ZCI3_CURCL</name>
<dbReference type="GO" id="GO:0006508">
    <property type="term" value="P:proteolysis"/>
    <property type="evidence" value="ECO:0007669"/>
    <property type="project" value="UniProtKB-KW"/>
</dbReference>
<evidence type="ECO:0000256" key="5">
    <source>
        <dbReference type="ARBA" id="ARBA00023180"/>
    </source>
</evidence>
<evidence type="ECO:0000256" key="4">
    <source>
        <dbReference type="ARBA" id="ARBA00022801"/>
    </source>
</evidence>
<sequence length="1284" mass="144111">MARFTQIAAVLAAATLSHARAPFVVERQVPADPTGVTTIKSAQGAEIRYKQPGKAGVCETTEGVDDYAGYISLNPTTNMFFWFFEARENPTEKPLTLWLNGGPGSDSLIGLFQEHGPCNVTEELKTQLNPYSWNERSNMLYLSQPVGVGFSYETTETDSDGRYSLVDPDTTNTTDAAAIGAWHILQAFLDLSPQLDPDITNFTFNLWTESYGGHYGPAFYNYFYKQNELIKNGSAPGVEVQMDTLGIINGIVDEQIQAPYYPEFAVNNTYGIKAVNDTVYTFMKNAYYMPEGCHDQIEYCKQSDRTTEDGYLTCSSATNLCRSLVEEPYYAFGGRGVYDIRHPYDDPTPPDYFQDFLNLASTQEALGVNINYTSTNARNVSRGFQQTGDFVFPNFIGDLEEILSYGVRVALLYGDADYICNWFGGEAVSLAVNFTDAEAFRAAGYTPFLVDGVEYGEVREYGNFSFTRIYEAGHEVPYYQPVASLEHFKRVLDHVIIADGSKVVTDDYGTNGTAKATHTEPQASPNGPESGRGSTDTGRNLSSSKLLPFLNIRPKPSEDRGNPFPLLKRNFYDRLSTSSFLPSGWRAGALGALTGTIIVLILNLAITIWVAANPDFEVEDAVGTIYRGNCAVVRNRNVWIHLLVNVLSTLLLCGSNYVMQVLAAPNREDVDRAHAQRRWLHIGVPNLRNLRYIRRDRVVIYALLFLSSVPLHLFFNSVVFTRLQSNMYFALPTTADWIEGDKYNYANFIDYQGNENRTVVQDFEKYRINLTDTVTTGDGNVVPRYQNLSTEECFNVYDKHYVSDFGNVYLVQTEPVVWRNPAKWELRRLNSNEFEWAPYTINSTSDDQKNNTYELQQFNYSLPFQSSPRIYPSNIWRCESHVNTGCDPDNPIEVPKDRSQWSPYGSEVKYCLAERVGEFCELQFSFAIAILVIVANLVKAICIAFTLFKYKNHEALVTIGDAIASFLDNPDPTTTGRCLQTRRHVELWWNWNEWAMENPVMARKRDRRRFRSRRRRWAMAPSEARWVATYWSYGALVIAGIALSVASMKNMPTDPKKLWATGFGAIQGNNLLKFETSLLGGVLLANTPQALLSYMYLAFNALYTTMFISAEWASYSVYRKPLRVTKPVGQQRSTYWLGVPYRYAIPVTIVSGLFHWLASQSLFKVQISVTDMRTRKVIDQISTCGYSPMAIILTMVVAAVLALGGIGISAIRFPTGMPLVSSNSAAISAGCHPLPEDSDASVQPVQWGAVHHGNEPGAIRYEPVGHCCFSSFPVEPPIEGNLYT</sequence>
<dbReference type="EMBL" id="CP089278">
    <property type="protein sequence ID" value="USP79562.1"/>
    <property type="molecule type" value="Genomic_DNA"/>
</dbReference>
<dbReference type="GO" id="GO:0004185">
    <property type="term" value="F:serine-type carboxypeptidase activity"/>
    <property type="evidence" value="ECO:0007669"/>
    <property type="project" value="InterPro"/>
</dbReference>
<feature type="transmembrane region" description="Helical" evidence="7">
    <location>
        <begin position="698"/>
        <end position="715"/>
    </location>
</feature>
<dbReference type="VEuPathDB" id="FungiDB:yc1106_06836"/>
<keyword evidence="11" id="KW-1185">Reference proteome</keyword>
<keyword evidence="3" id="KW-0645">Protease</keyword>
<feature type="region of interest" description="Disordered" evidence="6">
    <location>
        <begin position="509"/>
        <end position="542"/>
    </location>
</feature>
<dbReference type="Pfam" id="PF00450">
    <property type="entry name" value="Peptidase_S10"/>
    <property type="match status" value="1"/>
</dbReference>
<dbReference type="InterPro" id="IPR046623">
    <property type="entry name" value="DUF6536"/>
</dbReference>
<dbReference type="PROSITE" id="PS00131">
    <property type="entry name" value="CARBOXYPEPT_SER_SER"/>
    <property type="match status" value="1"/>
</dbReference>
<dbReference type="SUPFAM" id="SSF53474">
    <property type="entry name" value="alpha/beta-Hydrolases"/>
    <property type="match status" value="1"/>
</dbReference>
<keyword evidence="8" id="KW-0732">Signal</keyword>
<feature type="signal peptide" evidence="8">
    <location>
        <begin position="1"/>
        <end position="19"/>
    </location>
</feature>
<gene>
    <name evidence="10" type="ORF">yc1106_06836</name>
</gene>
<feature type="transmembrane region" description="Helical" evidence="7">
    <location>
        <begin position="1094"/>
        <end position="1118"/>
    </location>
</feature>
<evidence type="ECO:0000256" key="7">
    <source>
        <dbReference type="SAM" id="Phobius"/>
    </source>
</evidence>
<dbReference type="InterPro" id="IPR029058">
    <property type="entry name" value="AB_hydrolase_fold"/>
</dbReference>
<feature type="domain" description="DUF6536" evidence="9">
    <location>
        <begin position="585"/>
        <end position="737"/>
    </location>
</feature>
<comment type="similarity">
    <text evidence="1">Belongs to the peptidase S10 family.</text>
</comment>
<keyword evidence="2 10" id="KW-0121">Carboxypeptidase</keyword>
<evidence type="ECO:0000313" key="11">
    <source>
        <dbReference type="Proteomes" id="UP001056012"/>
    </source>
</evidence>
<keyword evidence="4" id="KW-0378">Hydrolase</keyword>
<evidence type="ECO:0000256" key="8">
    <source>
        <dbReference type="SAM" id="SignalP"/>
    </source>
</evidence>
<evidence type="ECO:0000259" key="9">
    <source>
        <dbReference type="Pfam" id="PF20163"/>
    </source>
</evidence>
<proteinExistence type="inferred from homology"/>
<dbReference type="Proteomes" id="UP001056012">
    <property type="component" value="Chromosome 5"/>
</dbReference>
<feature type="transmembrane region" description="Helical" evidence="7">
    <location>
        <begin position="924"/>
        <end position="948"/>
    </location>
</feature>
<dbReference type="Gene3D" id="3.40.50.1820">
    <property type="entry name" value="alpha/beta hydrolase"/>
    <property type="match status" value="1"/>
</dbReference>
<dbReference type="Pfam" id="PF20163">
    <property type="entry name" value="DUF6536"/>
    <property type="match status" value="1"/>
</dbReference>
<evidence type="ECO:0000256" key="6">
    <source>
        <dbReference type="SAM" id="MobiDB-lite"/>
    </source>
</evidence>
<keyword evidence="5" id="KW-0325">Glycoprotein</keyword>
<protein>
    <submittedName>
        <fullName evidence="10">Carboxypeptidase s1</fullName>
    </submittedName>
</protein>
<evidence type="ECO:0000256" key="3">
    <source>
        <dbReference type="ARBA" id="ARBA00022670"/>
    </source>
</evidence>
<accession>A0A9Q8ZCI3</accession>
<organism evidence="10 11">
    <name type="scientific">Curvularia clavata</name>
    <dbReference type="NCBI Taxonomy" id="95742"/>
    <lineage>
        <taxon>Eukaryota</taxon>
        <taxon>Fungi</taxon>
        <taxon>Dikarya</taxon>
        <taxon>Ascomycota</taxon>
        <taxon>Pezizomycotina</taxon>
        <taxon>Dothideomycetes</taxon>
        <taxon>Pleosporomycetidae</taxon>
        <taxon>Pleosporales</taxon>
        <taxon>Pleosporineae</taxon>
        <taxon>Pleosporaceae</taxon>
        <taxon>Curvularia</taxon>
    </lineage>
</organism>
<evidence type="ECO:0000256" key="1">
    <source>
        <dbReference type="ARBA" id="ARBA00009431"/>
    </source>
</evidence>
<feature type="transmembrane region" description="Helical" evidence="7">
    <location>
        <begin position="1024"/>
        <end position="1046"/>
    </location>
</feature>
<feature type="chain" id="PRO_5040423359" evidence="8">
    <location>
        <begin position="20"/>
        <end position="1284"/>
    </location>
</feature>
<feature type="transmembrane region" description="Helical" evidence="7">
    <location>
        <begin position="1189"/>
        <end position="1211"/>
    </location>
</feature>
<dbReference type="OrthoDB" id="443318at2759"/>